<sequence length="554" mass="57427">MFGNISEKNRLTAPAGMGPRILSVNAVHGFTPMAICYGTPVGVPADVPGQVPTVMNVENDILYTYTGGSWQPIRLSDTFPTITVTGNATIGGDLTVDSPTFYVDSASHRVGIGTLTPSSLLSLAAGTSGTLGVDITPAGWSIKHHLHVPYGGSNSVWANNVILTSAVAGNLDDIANSGSAIVLDTSGILRYLTCGAGGNPRTMKSVLHVDTFGKFGIGTAMPSSFLSIAAGTGGTLGLDIAPTGWSILHHLHVPFDGRSTAFANNVILTSNAAGNLDDIANAGSALILDVSGVLNYVTTSAGVNPRTMASRFYIDSTGNIGINTKVPLARLDLVGDIIFANNKTAAADKNAFLISHQYDSVAEPEGFAIFGTYAGSAVNRIDIGGGHSGINAATEITFHTAVNATTRTGTLALTINSSQVATFSGNVIVDNNKTLTVGGAASTGETLTTYGYYTRFRASNAESRHEFWSGAGGSDASYKVYNNAQVYKVYLRTAAPSEFPLGIVIASANLIVTTPTTPASAAAPGVTGTIAWDSSYFYICLGTGDWHRVAHSIW</sequence>
<gene>
    <name evidence="1" type="ORF">LCGC14_0939210</name>
</gene>
<reference evidence="1" key="1">
    <citation type="journal article" date="2015" name="Nature">
        <title>Complex archaea that bridge the gap between prokaryotes and eukaryotes.</title>
        <authorList>
            <person name="Spang A."/>
            <person name="Saw J.H."/>
            <person name="Jorgensen S.L."/>
            <person name="Zaremba-Niedzwiedzka K."/>
            <person name="Martijn J."/>
            <person name="Lind A.E."/>
            <person name="van Eijk R."/>
            <person name="Schleper C."/>
            <person name="Guy L."/>
            <person name="Ettema T.J."/>
        </authorList>
    </citation>
    <scope>NUCLEOTIDE SEQUENCE</scope>
</reference>
<evidence type="ECO:0000313" key="1">
    <source>
        <dbReference type="EMBL" id="KKN20092.1"/>
    </source>
</evidence>
<dbReference type="AlphaFoldDB" id="A0A0F9P6R4"/>
<dbReference type="EMBL" id="LAZR01003273">
    <property type="protein sequence ID" value="KKN20092.1"/>
    <property type="molecule type" value="Genomic_DNA"/>
</dbReference>
<proteinExistence type="predicted"/>
<organism evidence="1">
    <name type="scientific">marine sediment metagenome</name>
    <dbReference type="NCBI Taxonomy" id="412755"/>
    <lineage>
        <taxon>unclassified sequences</taxon>
        <taxon>metagenomes</taxon>
        <taxon>ecological metagenomes</taxon>
    </lineage>
</organism>
<protein>
    <submittedName>
        <fullName evidence="1">Uncharacterized protein</fullName>
    </submittedName>
</protein>
<name>A0A0F9P6R4_9ZZZZ</name>
<accession>A0A0F9P6R4</accession>
<comment type="caution">
    <text evidence="1">The sequence shown here is derived from an EMBL/GenBank/DDBJ whole genome shotgun (WGS) entry which is preliminary data.</text>
</comment>